<evidence type="ECO:0000313" key="1">
    <source>
        <dbReference type="EMBL" id="CAG8606946.1"/>
    </source>
</evidence>
<accession>A0ACA9MQ90</accession>
<dbReference type="Proteomes" id="UP000789920">
    <property type="component" value="Unassembled WGS sequence"/>
</dbReference>
<name>A0ACA9MQ90_9GLOM</name>
<feature type="non-terminal residue" evidence="1">
    <location>
        <position position="299"/>
    </location>
</feature>
<reference evidence="1" key="1">
    <citation type="submission" date="2021-06" db="EMBL/GenBank/DDBJ databases">
        <authorList>
            <person name="Kallberg Y."/>
            <person name="Tangrot J."/>
            <person name="Rosling A."/>
        </authorList>
    </citation>
    <scope>NUCLEOTIDE SEQUENCE</scope>
    <source>
        <strain evidence="1">MA461A</strain>
    </source>
</reference>
<proteinExistence type="predicted"/>
<gene>
    <name evidence="1" type="ORF">RPERSI_LOCUS6143</name>
</gene>
<feature type="non-terminal residue" evidence="1">
    <location>
        <position position="1"/>
    </location>
</feature>
<keyword evidence="2" id="KW-1185">Reference proteome</keyword>
<comment type="caution">
    <text evidence="1">The sequence shown here is derived from an EMBL/GenBank/DDBJ whole genome shotgun (WGS) entry which is preliminary data.</text>
</comment>
<protein>
    <submittedName>
        <fullName evidence="1">34152_t:CDS:1</fullName>
    </submittedName>
</protein>
<sequence length="299" mass="33801">QKYAGGPKKHRFTKDIIILGQKATNKANTYGVYKACGDALGSQEAVDAYCNKTDNEEEQIPVSKRCKNTNLSDDDNTSDMTTDLSFEQKLKTDKIGVTLVFDEWKNVLKQHIFGSLLILSTGESLVWKTIDISSEQEQMIEIISKIESMINEISKIGTKLSAVVSDSVSAYFATTYELPLDTSACNSDDKLGQSPTHLDELYLPCDNEKVLAMSQIRASINFPQQRKQKPYNILLIPTIEPTNSQKEQMLAEEETVILEDEEAERENENNKYKMSSDLLSDYTYPAIDHNAKWKLRDLF</sequence>
<organism evidence="1 2">
    <name type="scientific">Racocetra persica</name>
    <dbReference type="NCBI Taxonomy" id="160502"/>
    <lineage>
        <taxon>Eukaryota</taxon>
        <taxon>Fungi</taxon>
        <taxon>Fungi incertae sedis</taxon>
        <taxon>Mucoromycota</taxon>
        <taxon>Glomeromycotina</taxon>
        <taxon>Glomeromycetes</taxon>
        <taxon>Diversisporales</taxon>
        <taxon>Gigasporaceae</taxon>
        <taxon>Racocetra</taxon>
    </lineage>
</organism>
<evidence type="ECO:0000313" key="2">
    <source>
        <dbReference type="Proteomes" id="UP000789920"/>
    </source>
</evidence>
<dbReference type="EMBL" id="CAJVQC010009625">
    <property type="protein sequence ID" value="CAG8606946.1"/>
    <property type="molecule type" value="Genomic_DNA"/>
</dbReference>